<dbReference type="Pfam" id="PF06985">
    <property type="entry name" value="HET"/>
    <property type="match status" value="1"/>
</dbReference>
<dbReference type="KEGG" id="glz:GLAREA_00912"/>
<evidence type="ECO:0000259" key="1">
    <source>
        <dbReference type="Pfam" id="PF06985"/>
    </source>
</evidence>
<gene>
    <name evidence="2" type="ORF">GLAREA_00912</name>
</gene>
<dbReference type="AlphaFoldDB" id="S3CTP4"/>
<proteinExistence type="predicted"/>
<dbReference type="OrthoDB" id="3598674at2759"/>
<dbReference type="GeneID" id="19459970"/>
<dbReference type="RefSeq" id="XP_008083861.1">
    <property type="nucleotide sequence ID" value="XM_008085670.1"/>
</dbReference>
<keyword evidence="3" id="KW-1185">Reference proteome</keyword>
<protein>
    <recommendedName>
        <fullName evidence="1">Heterokaryon incompatibility domain-containing protein</fullName>
    </recommendedName>
</protein>
<reference evidence="2 3" key="1">
    <citation type="journal article" date="2013" name="BMC Genomics">
        <title>Genomics-driven discovery of the pneumocandin biosynthetic gene cluster in the fungus Glarea lozoyensis.</title>
        <authorList>
            <person name="Chen L."/>
            <person name="Yue Q."/>
            <person name="Zhang X."/>
            <person name="Xiang M."/>
            <person name="Wang C."/>
            <person name="Li S."/>
            <person name="Che Y."/>
            <person name="Ortiz-Lopez F.J."/>
            <person name="Bills G.F."/>
            <person name="Liu X."/>
            <person name="An Z."/>
        </authorList>
    </citation>
    <scope>NUCLEOTIDE SEQUENCE [LARGE SCALE GENOMIC DNA]</scope>
    <source>
        <strain evidence="3">ATCC 20868 / MF5171</strain>
    </source>
</reference>
<evidence type="ECO:0000313" key="2">
    <source>
        <dbReference type="EMBL" id="EPE29752.1"/>
    </source>
</evidence>
<evidence type="ECO:0000313" key="3">
    <source>
        <dbReference type="Proteomes" id="UP000016922"/>
    </source>
</evidence>
<dbReference type="STRING" id="1116229.S3CTP4"/>
<accession>S3CTP4</accession>
<name>S3CTP4_GLAL2</name>
<sequence length="412" mass="46914">MSTFQYKPLDMPKLQIRLLRLHPTENRDSIDASIQHFSVFSLGSTPNYIAASYMWGTCLPTENILVGGKIFKIRPSLKHFLVRLQERPRVLWDSSTSTQFYLWIDSICINQEDAKEKSSQVGLMKSIFTRAESVYIWLGELSESSGQAIGSSLRQIDSFVDAEEQGAPLDGSVISDIGKLSNLAYWGRVWMIQEVVLASHFLVFWGELCFNGSWLEHLMAFAQPSNDVMLLKRTQSQQAENQLEFLIKTPMGKLLHLRDLREGQTNSYFRQLWLFMLLFRSSAATNPLDRVYALLGLTQDVLEIDYTKSLAEVYNNAPEIVDDHNKVNFEVSVGSSSLPGYQLIFRDTCPKTGEGISLHYKGEVDSEEVLSWILNGVRFDGRSLLLEMVLRGNQFQRGPKPPLVPLRLNEHH</sequence>
<dbReference type="PANTHER" id="PTHR24148:SF73">
    <property type="entry name" value="HET DOMAIN PROTEIN (AFU_ORTHOLOGUE AFUA_8G01020)"/>
    <property type="match status" value="1"/>
</dbReference>
<dbReference type="PANTHER" id="PTHR24148">
    <property type="entry name" value="ANKYRIN REPEAT DOMAIN-CONTAINING PROTEIN 39 HOMOLOG-RELATED"/>
    <property type="match status" value="1"/>
</dbReference>
<dbReference type="HOGENOM" id="CLU_004184_3_4_1"/>
<dbReference type="InterPro" id="IPR052895">
    <property type="entry name" value="HetReg/Transcr_Mod"/>
</dbReference>
<dbReference type="EMBL" id="KE145367">
    <property type="protein sequence ID" value="EPE29752.1"/>
    <property type="molecule type" value="Genomic_DNA"/>
</dbReference>
<feature type="domain" description="Heterokaryon incompatibility" evidence="1">
    <location>
        <begin position="48"/>
        <end position="194"/>
    </location>
</feature>
<dbReference type="InterPro" id="IPR010730">
    <property type="entry name" value="HET"/>
</dbReference>
<dbReference type="OMA" id="HAARICC"/>
<dbReference type="Proteomes" id="UP000016922">
    <property type="component" value="Unassembled WGS sequence"/>
</dbReference>
<organism evidence="2 3">
    <name type="scientific">Glarea lozoyensis (strain ATCC 20868 / MF5171)</name>
    <dbReference type="NCBI Taxonomy" id="1116229"/>
    <lineage>
        <taxon>Eukaryota</taxon>
        <taxon>Fungi</taxon>
        <taxon>Dikarya</taxon>
        <taxon>Ascomycota</taxon>
        <taxon>Pezizomycotina</taxon>
        <taxon>Leotiomycetes</taxon>
        <taxon>Helotiales</taxon>
        <taxon>Helotiaceae</taxon>
        <taxon>Glarea</taxon>
    </lineage>
</organism>